<dbReference type="Gene3D" id="2.30.110.10">
    <property type="entry name" value="Electron Transport, Fmn-binding Protein, Chain A"/>
    <property type="match status" value="1"/>
</dbReference>
<dbReference type="Pfam" id="PF12900">
    <property type="entry name" value="Pyridox_ox_2"/>
    <property type="match status" value="1"/>
</dbReference>
<dbReference type="SUPFAM" id="SSF50475">
    <property type="entry name" value="FMN-binding split barrel"/>
    <property type="match status" value="1"/>
</dbReference>
<evidence type="ECO:0008006" key="3">
    <source>
        <dbReference type="Google" id="ProtNLM"/>
    </source>
</evidence>
<dbReference type="RefSeq" id="WP_076463158.1">
    <property type="nucleotide sequence ID" value="NZ_FTMN01000005.1"/>
</dbReference>
<evidence type="ECO:0000313" key="2">
    <source>
        <dbReference type="Proteomes" id="UP000186895"/>
    </source>
</evidence>
<dbReference type="InterPro" id="IPR012349">
    <property type="entry name" value="Split_barrel_FMN-bd"/>
</dbReference>
<dbReference type="AlphaFoldDB" id="A0A1N6TGA9"/>
<gene>
    <name evidence="1" type="ORF">SAMN05421647_105323</name>
</gene>
<protein>
    <recommendedName>
        <fullName evidence="3">Nitroimidazol reductase NimA, pyridoxamine 5'-phosphate oxidase superfamily</fullName>
    </recommendedName>
</protein>
<accession>A0A1N6TGA9</accession>
<dbReference type="eggNOG" id="COG3467">
    <property type="taxonomic scope" value="Bacteria"/>
</dbReference>
<dbReference type="EMBL" id="FTMN01000005">
    <property type="protein sequence ID" value="SIQ52287.1"/>
    <property type="molecule type" value="Genomic_DNA"/>
</dbReference>
<proteinExistence type="predicted"/>
<keyword evidence="2" id="KW-1185">Reference proteome</keyword>
<organism evidence="1 2">
    <name type="scientific">Marinobacterium stanieri</name>
    <dbReference type="NCBI Taxonomy" id="49186"/>
    <lineage>
        <taxon>Bacteria</taxon>
        <taxon>Pseudomonadati</taxon>
        <taxon>Pseudomonadota</taxon>
        <taxon>Gammaproteobacteria</taxon>
        <taxon>Oceanospirillales</taxon>
        <taxon>Oceanospirillaceae</taxon>
        <taxon>Marinobacterium</taxon>
    </lineage>
</organism>
<dbReference type="PANTHER" id="PTHR34071">
    <property type="entry name" value="5-NITROIMIDAZOLE ANTIBIOTICS RESISTANCE PROTEIN, NIMA-FAMILY-RELATED PROTEIN-RELATED"/>
    <property type="match status" value="1"/>
</dbReference>
<sequence length="233" mass="26025">MATQAPEATLADQAKTLSNTALTQIKRGAKRAISEREAMLEFIDQSLLCFVGFQINGQVRVIPTFHWRDGDYLYWHGHSKAANIQGAHKAEDKVCITLATLDGLVMARSAFHHSANYRSVMVYGVPEAVTDPAEKQYHFERFVEKLSPGRWPQLRPVTDTETQATGILRVKLDEASMKVRAAGVADDAEDMDWPVWAGVLPVHQVWGEPEQDEAQASAAHERLVYPECVVQQK</sequence>
<evidence type="ECO:0000313" key="1">
    <source>
        <dbReference type="EMBL" id="SIQ52287.1"/>
    </source>
</evidence>
<name>A0A1N6TGA9_9GAMM</name>
<dbReference type="Proteomes" id="UP000186895">
    <property type="component" value="Unassembled WGS sequence"/>
</dbReference>
<reference evidence="1 2" key="1">
    <citation type="submission" date="2017-01" db="EMBL/GenBank/DDBJ databases">
        <authorList>
            <person name="Mah S.A."/>
            <person name="Swanson W.J."/>
            <person name="Moy G.W."/>
            <person name="Vacquier V.D."/>
        </authorList>
    </citation>
    <scope>NUCLEOTIDE SEQUENCE [LARGE SCALE GENOMIC DNA]</scope>
    <source>
        <strain evidence="1 2">DSM 7027</strain>
    </source>
</reference>
<dbReference type="PANTHER" id="PTHR34071:SF2">
    <property type="entry name" value="FLAVIN-NUCLEOTIDE-BINDING PROTEIN"/>
    <property type="match status" value="1"/>
</dbReference>
<dbReference type="InterPro" id="IPR024747">
    <property type="entry name" value="Pyridox_Oxase-rel"/>
</dbReference>